<dbReference type="STRING" id="517417.Cpar_0459"/>
<proteinExistence type="inferred from homology"/>
<evidence type="ECO:0000256" key="1">
    <source>
        <dbReference type="ARBA" id="ARBA00009477"/>
    </source>
</evidence>
<keyword evidence="2" id="KW-1133">Transmembrane helix</keyword>
<evidence type="ECO:0000313" key="7">
    <source>
        <dbReference type="Proteomes" id="UP000008811"/>
    </source>
</evidence>
<dbReference type="KEGG" id="cpc:Cpar_0459"/>
<dbReference type="Proteomes" id="UP000008811">
    <property type="component" value="Chromosome"/>
</dbReference>
<dbReference type="InterPro" id="IPR006143">
    <property type="entry name" value="RND_pump_MFP"/>
</dbReference>
<evidence type="ECO:0000313" key="6">
    <source>
        <dbReference type="EMBL" id="ACF10881.1"/>
    </source>
</evidence>
<keyword evidence="2" id="KW-0812">Transmembrane</keyword>
<dbReference type="Gene3D" id="2.40.30.170">
    <property type="match status" value="1"/>
</dbReference>
<feature type="domain" description="CzcB-like barrel-sandwich hybrid" evidence="4">
    <location>
        <begin position="60"/>
        <end position="201"/>
    </location>
</feature>
<gene>
    <name evidence="6" type="ordered locus">Cpar_0459</name>
</gene>
<comment type="similarity">
    <text evidence="1">Belongs to the membrane fusion protein (MFP) (TC 8.A.1) family.</text>
</comment>
<dbReference type="Pfam" id="PF25989">
    <property type="entry name" value="YknX_C"/>
    <property type="match status" value="1"/>
</dbReference>
<dbReference type="InterPro" id="IPR058637">
    <property type="entry name" value="YknX-like_C"/>
</dbReference>
<dbReference type="HOGENOM" id="CLU_018816_1_2_10"/>
<dbReference type="AlphaFoldDB" id="B3QLJ1"/>
<dbReference type="Pfam" id="PF25973">
    <property type="entry name" value="BSH_CzcB"/>
    <property type="match status" value="1"/>
</dbReference>
<dbReference type="PANTHER" id="PTHR30469:SF38">
    <property type="entry name" value="HLYD FAMILY SECRETION PROTEIN"/>
    <property type="match status" value="1"/>
</dbReference>
<dbReference type="Gene3D" id="1.10.287.470">
    <property type="entry name" value="Helix hairpin bin"/>
    <property type="match status" value="1"/>
</dbReference>
<dbReference type="NCBIfam" id="TIGR01730">
    <property type="entry name" value="RND_mfp"/>
    <property type="match status" value="1"/>
</dbReference>
<dbReference type="SUPFAM" id="SSF111369">
    <property type="entry name" value="HlyD-like secretion proteins"/>
    <property type="match status" value="1"/>
</dbReference>
<evidence type="ECO:0000256" key="2">
    <source>
        <dbReference type="SAM" id="Phobius"/>
    </source>
</evidence>
<feature type="transmembrane region" description="Helical" evidence="2">
    <location>
        <begin position="7"/>
        <end position="27"/>
    </location>
</feature>
<accession>B3QLJ1</accession>
<keyword evidence="7" id="KW-1185">Reference proteome</keyword>
<feature type="domain" description="CusB-like beta-barrel" evidence="3">
    <location>
        <begin position="207"/>
        <end position="278"/>
    </location>
</feature>
<dbReference type="OrthoDB" id="9784685at2"/>
<dbReference type="eggNOG" id="COG0845">
    <property type="taxonomic scope" value="Bacteria"/>
</dbReference>
<organism evidence="6 7">
    <name type="scientific">Chlorobaculum parvum (strain DSM 263 / NCIMB 8327)</name>
    <name type="common">Chlorobium vibrioforme subsp. thiosulfatophilum</name>
    <dbReference type="NCBI Taxonomy" id="517417"/>
    <lineage>
        <taxon>Bacteria</taxon>
        <taxon>Pseudomonadati</taxon>
        <taxon>Chlorobiota</taxon>
        <taxon>Chlorobiia</taxon>
        <taxon>Chlorobiales</taxon>
        <taxon>Chlorobiaceae</taxon>
        <taxon>Chlorobaculum</taxon>
    </lineage>
</organism>
<name>B3QLJ1_CHLP8</name>
<keyword evidence="2" id="KW-0472">Membrane</keyword>
<dbReference type="InterPro" id="IPR058647">
    <property type="entry name" value="BSH_CzcB-like"/>
</dbReference>
<protein>
    <submittedName>
        <fullName evidence="6">Efflux transporter, RND family, MFP subunit</fullName>
    </submittedName>
</protein>
<dbReference type="PANTHER" id="PTHR30469">
    <property type="entry name" value="MULTIDRUG RESISTANCE PROTEIN MDTA"/>
    <property type="match status" value="1"/>
</dbReference>
<dbReference type="Gene3D" id="2.40.420.20">
    <property type="match status" value="1"/>
</dbReference>
<evidence type="ECO:0000259" key="3">
    <source>
        <dbReference type="Pfam" id="PF25954"/>
    </source>
</evidence>
<evidence type="ECO:0000259" key="4">
    <source>
        <dbReference type="Pfam" id="PF25973"/>
    </source>
</evidence>
<dbReference type="Gene3D" id="2.40.50.100">
    <property type="match status" value="1"/>
</dbReference>
<dbReference type="RefSeq" id="WP_012501714.1">
    <property type="nucleotide sequence ID" value="NC_011027.1"/>
</dbReference>
<feature type="domain" description="YknX-like C-terminal permuted SH3-like" evidence="5">
    <location>
        <begin position="292"/>
        <end position="352"/>
    </location>
</feature>
<dbReference type="GO" id="GO:1990281">
    <property type="term" value="C:efflux pump complex"/>
    <property type="evidence" value="ECO:0007669"/>
    <property type="project" value="TreeGrafter"/>
</dbReference>
<evidence type="ECO:0000259" key="5">
    <source>
        <dbReference type="Pfam" id="PF25989"/>
    </source>
</evidence>
<dbReference type="InterPro" id="IPR058792">
    <property type="entry name" value="Beta-barrel_RND_2"/>
</dbReference>
<dbReference type="EMBL" id="CP001099">
    <property type="protein sequence ID" value="ACF10881.1"/>
    <property type="molecule type" value="Genomic_DNA"/>
</dbReference>
<sequence>MQNLQKMLPKFSIAFVIVFVAVSAYLLTRGNTVEVEAAKITRSELVEAVYATGYVEAENIAALSAEFSGTVRTVGALEGERVKKGEEIIVFDSPQPRLAVEEARAAVAEEQAAARDDILKLQRNRMLFKAGAISRQQLDEAERNSAQSLESLRQRQLQLRSREDDLTKLSVVAPFDGMLTLQKVKAGDYVQANTEVAEVADTSSYLVVVEVDELDVPRLRTGLNAVIAFDSMPDKRFDATVVRIVPQTDRVTKTSRVYLRLNKPVEAIQGGMTATANIIYNVKKGTLLARKSSVFEQDRKAYVWKIVSGKLKKQAVRTGDSDLTFIEILDGLAEGDQVVTSPQENYRDGMETRIVEDRKKSS</sequence>
<reference evidence="6" key="1">
    <citation type="submission" date="2008-06" db="EMBL/GenBank/DDBJ databases">
        <title>Complete sequence of Chlorobaculum parvum NCIB 8327.</title>
        <authorList>
            <consortium name="US DOE Joint Genome Institute"/>
            <person name="Lucas S."/>
            <person name="Copeland A."/>
            <person name="Lapidus A."/>
            <person name="Glavina del Rio T."/>
            <person name="Dalin E."/>
            <person name="Tice H."/>
            <person name="Bruce D."/>
            <person name="Goodwin L."/>
            <person name="Pitluck S."/>
            <person name="Schmutz J."/>
            <person name="Larimer F."/>
            <person name="Land M."/>
            <person name="Hauser L."/>
            <person name="Kyrpides N."/>
            <person name="Mikhailova N."/>
            <person name="Zhao F."/>
            <person name="Li T."/>
            <person name="Liu Z."/>
            <person name="Overmann J."/>
            <person name="Bryant D.A."/>
            <person name="Richardson P."/>
        </authorList>
    </citation>
    <scope>NUCLEOTIDE SEQUENCE [LARGE SCALE GENOMIC DNA]</scope>
    <source>
        <strain evidence="6">NCIB 8327</strain>
    </source>
</reference>
<dbReference type="Pfam" id="PF25954">
    <property type="entry name" value="Beta-barrel_RND_2"/>
    <property type="match status" value="1"/>
</dbReference>
<dbReference type="GO" id="GO:0015562">
    <property type="term" value="F:efflux transmembrane transporter activity"/>
    <property type="evidence" value="ECO:0007669"/>
    <property type="project" value="TreeGrafter"/>
</dbReference>